<evidence type="ECO:0000313" key="1">
    <source>
        <dbReference type="EMBL" id="MBB6061955.1"/>
    </source>
</evidence>
<organism evidence="1 2">
    <name type="scientific">Thermosipho japonicus</name>
    <dbReference type="NCBI Taxonomy" id="90323"/>
    <lineage>
        <taxon>Bacteria</taxon>
        <taxon>Thermotogati</taxon>
        <taxon>Thermotogota</taxon>
        <taxon>Thermotogae</taxon>
        <taxon>Thermotogales</taxon>
        <taxon>Fervidobacteriaceae</taxon>
        <taxon>Thermosipho</taxon>
    </lineage>
</organism>
<keyword evidence="2" id="KW-1185">Reference proteome</keyword>
<reference evidence="1 2" key="1">
    <citation type="submission" date="2020-08" db="EMBL/GenBank/DDBJ databases">
        <title>Genomic Encyclopedia of Type Strains, Phase IV (KMG-IV): sequencing the most valuable type-strain genomes for metagenomic binning, comparative biology and taxonomic classification.</title>
        <authorList>
            <person name="Goeker M."/>
        </authorList>
    </citation>
    <scope>NUCLEOTIDE SEQUENCE [LARGE SCALE GENOMIC DNA]</scope>
    <source>
        <strain evidence="1 2">DSM 13481</strain>
    </source>
</reference>
<dbReference type="Proteomes" id="UP000555828">
    <property type="component" value="Unassembled WGS sequence"/>
</dbReference>
<proteinExistence type="predicted"/>
<accession>A0A841GIW9</accession>
<protein>
    <submittedName>
        <fullName evidence="1">Uncharacterized protein</fullName>
    </submittedName>
</protein>
<gene>
    <name evidence="1" type="ORF">HNP65_000377</name>
</gene>
<evidence type="ECO:0000313" key="2">
    <source>
        <dbReference type="Proteomes" id="UP000555828"/>
    </source>
</evidence>
<dbReference type="AlphaFoldDB" id="A0A841GIW9"/>
<dbReference type="RefSeq" id="WP_184618697.1">
    <property type="nucleotide sequence ID" value="NZ_JACHEX010000001.1"/>
</dbReference>
<name>A0A841GIW9_9BACT</name>
<comment type="caution">
    <text evidence="1">The sequence shown here is derived from an EMBL/GenBank/DDBJ whole genome shotgun (WGS) entry which is preliminary data.</text>
</comment>
<sequence length="58" mass="7013">MLKDIGRSILLADRGYWQWQFVEKNERKASQSYLRELTLKEEKTKNILPEVFDNKQNI</sequence>
<dbReference type="EMBL" id="JACHEX010000001">
    <property type="protein sequence ID" value="MBB6061955.1"/>
    <property type="molecule type" value="Genomic_DNA"/>
</dbReference>